<dbReference type="InParanoid" id="A0A6L2Q454"/>
<evidence type="ECO:0000313" key="2">
    <source>
        <dbReference type="EMBL" id="GFG36627.1"/>
    </source>
</evidence>
<sequence length="76" mass="9146">MVDKLHNYQGFLGRLHTLREGARDQWCAWREEHCGYQEGQERGFPLRLFCKKPPKREQQQDSPVGRDALKYSHIYR</sequence>
<gene>
    <name evidence="2" type="ORF">Cfor_04112</name>
</gene>
<dbReference type="Proteomes" id="UP000502823">
    <property type="component" value="Unassembled WGS sequence"/>
</dbReference>
<keyword evidence="3" id="KW-1185">Reference proteome</keyword>
<protein>
    <submittedName>
        <fullName evidence="2">Uncharacterized protein</fullName>
    </submittedName>
</protein>
<evidence type="ECO:0000313" key="3">
    <source>
        <dbReference type="Proteomes" id="UP000502823"/>
    </source>
</evidence>
<dbReference type="AlphaFoldDB" id="A0A6L2Q454"/>
<evidence type="ECO:0000256" key="1">
    <source>
        <dbReference type="SAM" id="MobiDB-lite"/>
    </source>
</evidence>
<comment type="caution">
    <text evidence="2">The sequence shown here is derived from an EMBL/GenBank/DDBJ whole genome shotgun (WGS) entry which is preliminary data.</text>
</comment>
<reference evidence="3" key="1">
    <citation type="submission" date="2020-01" db="EMBL/GenBank/DDBJ databases">
        <title>Draft genome sequence of the Termite Coptotermes fromosanus.</title>
        <authorList>
            <person name="Itakura S."/>
            <person name="Yosikawa Y."/>
            <person name="Umezawa K."/>
        </authorList>
    </citation>
    <scope>NUCLEOTIDE SEQUENCE [LARGE SCALE GENOMIC DNA]</scope>
</reference>
<accession>A0A6L2Q454</accession>
<name>A0A6L2Q454_COPFO</name>
<dbReference type="EMBL" id="BLKM01012505">
    <property type="protein sequence ID" value="GFG36627.1"/>
    <property type="molecule type" value="Genomic_DNA"/>
</dbReference>
<feature type="region of interest" description="Disordered" evidence="1">
    <location>
        <begin position="54"/>
        <end position="76"/>
    </location>
</feature>
<proteinExistence type="predicted"/>
<dbReference type="OrthoDB" id="28755at2759"/>
<organism evidence="2 3">
    <name type="scientific">Coptotermes formosanus</name>
    <name type="common">Formosan subterranean termite</name>
    <dbReference type="NCBI Taxonomy" id="36987"/>
    <lineage>
        <taxon>Eukaryota</taxon>
        <taxon>Metazoa</taxon>
        <taxon>Ecdysozoa</taxon>
        <taxon>Arthropoda</taxon>
        <taxon>Hexapoda</taxon>
        <taxon>Insecta</taxon>
        <taxon>Pterygota</taxon>
        <taxon>Neoptera</taxon>
        <taxon>Polyneoptera</taxon>
        <taxon>Dictyoptera</taxon>
        <taxon>Blattodea</taxon>
        <taxon>Blattoidea</taxon>
        <taxon>Termitoidae</taxon>
        <taxon>Rhinotermitidae</taxon>
        <taxon>Coptotermes</taxon>
    </lineage>
</organism>